<gene>
    <name evidence="1" type="ORF">ACFY1D_07540</name>
</gene>
<keyword evidence="2" id="KW-1185">Reference proteome</keyword>
<evidence type="ECO:0000313" key="1">
    <source>
        <dbReference type="EMBL" id="MFF4521294.1"/>
    </source>
</evidence>
<dbReference type="RefSeq" id="WP_387884529.1">
    <property type="nucleotide sequence ID" value="NZ_JBIAWJ010000003.1"/>
</dbReference>
<dbReference type="Gene3D" id="1.10.260.40">
    <property type="entry name" value="lambda repressor-like DNA-binding domains"/>
    <property type="match status" value="1"/>
</dbReference>
<evidence type="ECO:0000313" key="2">
    <source>
        <dbReference type="Proteomes" id="UP001602058"/>
    </source>
</evidence>
<sequence>MTTRDAETLTRLVDEQAGAGKSMTFVQLAARSVDPETGYQPSANLLWKVASGQDIKINPSLVRAIAAGLGLPPRRVRAAAARQFVGWEASELTESDSELESDEVVQVARAAGVTPDEMPSVQAFFEELRRRRTAEKQ</sequence>
<organism evidence="1 2">
    <name type="scientific">Streptomyces bluensis</name>
    <dbReference type="NCBI Taxonomy" id="33897"/>
    <lineage>
        <taxon>Bacteria</taxon>
        <taxon>Bacillati</taxon>
        <taxon>Actinomycetota</taxon>
        <taxon>Actinomycetes</taxon>
        <taxon>Kitasatosporales</taxon>
        <taxon>Streptomycetaceae</taxon>
        <taxon>Streptomyces</taxon>
    </lineage>
</organism>
<dbReference type="EMBL" id="JBIAWJ010000003">
    <property type="protein sequence ID" value="MFF4521294.1"/>
    <property type="molecule type" value="Genomic_DNA"/>
</dbReference>
<name>A0ABW6UCY2_9ACTN</name>
<accession>A0ABW6UCY2</accession>
<dbReference type="InterPro" id="IPR010982">
    <property type="entry name" value="Lambda_DNA-bd_dom_sf"/>
</dbReference>
<protein>
    <submittedName>
        <fullName evidence="1">Uncharacterized protein</fullName>
    </submittedName>
</protein>
<reference evidence="1 2" key="1">
    <citation type="submission" date="2024-10" db="EMBL/GenBank/DDBJ databases">
        <title>The Natural Products Discovery Center: Release of the First 8490 Sequenced Strains for Exploring Actinobacteria Biosynthetic Diversity.</title>
        <authorList>
            <person name="Kalkreuter E."/>
            <person name="Kautsar S.A."/>
            <person name="Yang D."/>
            <person name="Bader C.D."/>
            <person name="Teijaro C.N."/>
            <person name="Fluegel L."/>
            <person name="Davis C.M."/>
            <person name="Simpson J.R."/>
            <person name="Lauterbach L."/>
            <person name="Steele A.D."/>
            <person name="Gui C."/>
            <person name="Meng S."/>
            <person name="Li G."/>
            <person name="Viehrig K."/>
            <person name="Ye F."/>
            <person name="Su P."/>
            <person name="Kiefer A.F."/>
            <person name="Nichols A."/>
            <person name="Cepeda A.J."/>
            <person name="Yan W."/>
            <person name="Fan B."/>
            <person name="Jiang Y."/>
            <person name="Adhikari A."/>
            <person name="Zheng C.-J."/>
            <person name="Schuster L."/>
            <person name="Cowan T.M."/>
            <person name="Smanski M.J."/>
            <person name="Chevrette M.G."/>
            <person name="De Carvalho L.P.S."/>
            <person name="Shen B."/>
        </authorList>
    </citation>
    <scope>NUCLEOTIDE SEQUENCE [LARGE SCALE GENOMIC DNA]</scope>
    <source>
        <strain evidence="1 2">NPDC001390</strain>
    </source>
</reference>
<proteinExistence type="predicted"/>
<dbReference type="Proteomes" id="UP001602058">
    <property type="component" value="Unassembled WGS sequence"/>
</dbReference>
<comment type="caution">
    <text evidence="1">The sequence shown here is derived from an EMBL/GenBank/DDBJ whole genome shotgun (WGS) entry which is preliminary data.</text>
</comment>